<proteinExistence type="predicted"/>
<comment type="caution">
    <text evidence="1">The sequence shown here is derived from an EMBL/GenBank/DDBJ whole genome shotgun (WGS) entry which is preliminary data.</text>
</comment>
<dbReference type="AlphaFoldDB" id="A0A5R9FDV4"/>
<reference evidence="1 2" key="1">
    <citation type="submission" date="2019-05" db="EMBL/GenBank/DDBJ databases">
        <title>Streptomyces sp. NEAU-C151, a novel actinomycete isolated from soil.</title>
        <authorList>
            <person name="Han L."/>
            <person name="Jiang H."/>
        </authorList>
    </citation>
    <scope>NUCLEOTIDE SEQUENCE [LARGE SCALE GENOMIC DNA]</scope>
    <source>
        <strain evidence="1 2">NEAU-C151</strain>
    </source>
</reference>
<evidence type="ECO:0000313" key="1">
    <source>
        <dbReference type="EMBL" id="TLS41952.1"/>
    </source>
</evidence>
<evidence type="ECO:0000313" key="2">
    <source>
        <dbReference type="Proteomes" id="UP000305906"/>
    </source>
</evidence>
<keyword evidence="2" id="KW-1185">Reference proteome</keyword>
<gene>
    <name evidence="1" type="ORF">FE633_33250</name>
</gene>
<dbReference type="EMBL" id="VBZC01000047">
    <property type="protein sequence ID" value="TLS41952.1"/>
    <property type="molecule type" value="Genomic_DNA"/>
</dbReference>
<name>A0A5R9FDV4_9ACTN</name>
<organism evidence="1 2">
    <name type="scientific">Streptomyces montanus</name>
    <dbReference type="NCBI Taxonomy" id="2580423"/>
    <lineage>
        <taxon>Bacteria</taxon>
        <taxon>Bacillati</taxon>
        <taxon>Actinomycetota</taxon>
        <taxon>Actinomycetes</taxon>
        <taxon>Kitasatosporales</taxon>
        <taxon>Streptomycetaceae</taxon>
        <taxon>Streptomyces</taxon>
    </lineage>
</organism>
<sequence length="208" mass="22640">MTSALEDLVERARGPLGPRVALDFGVDSGPLKELSDLLSRVNGFFAFDAGIQVFRVGDEGLGPELIEWNSEEAWKETYGSLADQVFCFGQDLLGTQFAIVGGDTIVTFDPETAETREIGKTLDAWATWLFGDPAVHATANLAYAWQKQNGPLEPDQRLIPLAFFVAGGGYEFDNLVVRDAVTAMRIRGPIAQQITGLPDGANIRLHLE</sequence>
<dbReference type="RefSeq" id="WP_138048892.1">
    <property type="nucleotide sequence ID" value="NZ_VBZC01000047.1"/>
</dbReference>
<dbReference type="Proteomes" id="UP000305906">
    <property type="component" value="Unassembled WGS sequence"/>
</dbReference>
<protein>
    <submittedName>
        <fullName evidence="1">SMI1/KNR4 family protein</fullName>
    </submittedName>
</protein>
<accession>A0A5R9FDV4</accession>